<dbReference type="EMBL" id="KR080198">
    <property type="protein sequence ID" value="AKF14558.1"/>
    <property type="molecule type" value="Genomic_DNA"/>
</dbReference>
<sequence>MKCPRCGAWSLVPDPRRNGFVCEVYGGFIPAEYVPDQPHERVARVRQVSYT</sequence>
<evidence type="ECO:0000313" key="1">
    <source>
        <dbReference type="EMBL" id="AKF14558.1"/>
    </source>
</evidence>
<keyword evidence="2" id="KW-1185">Reference proteome</keyword>
<accession>A0A0F6YRW4</accession>
<dbReference type="GeneID" id="26635952"/>
<dbReference type="RefSeq" id="YP_009209538.1">
    <property type="nucleotide sequence ID" value="NC_028922.1"/>
</dbReference>
<protein>
    <submittedName>
        <fullName evidence="1">Uncharacterized protein</fullName>
    </submittedName>
</protein>
<proteinExistence type="predicted"/>
<reference evidence="1 2" key="1">
    <citation type="journal article" date="2015" name="Genome Announc.">
        <title>Genome Sequences of Cluster G Mycobacteriophages Cambiare, FlagStaff, and MOOREtheMARYer.</title>
        <authorList>
            <person name="Pope W.H."/>
            <person name="Augustine D.A."/>
            <person name="Carroll D.C."/>
            <person name="Duncan J.C."/>
            <person name="Harwi K.M."/>
            <person name="Howry R."/>
            <person name="Jagessar B."/>
            <person name="Lum B.A."/>
            <person name="Meinert J.W."/>
            <person name="Migliozzi J.S."/>
            <person name="Milliken K.A."/>
            <person name="Mitchell C.J."/>
            <person name="Nalatwad A.S."/>
            <person name="Orlandini K.C."/>
            <person name="Rhein M.J."/>
            <person name="Saravanan V."/>
            <person name="Seese B.A."/>
            <person name="Schiebel J.G."/>
            <person name="Thomas K.B."/>
            <person name="Adkins N.L."/>
            <person name="Cohen K.L."/>
            <person name="Iyengar V.B."/>
            <person name="Kim H."/>
            <person name="Kramer Z.J."/>
            <person name="Montgomery M.T."/>
            <person name="Schafer C.E."/>
            <person name="Wilkes K.E."/>
            <person name="Grubb S.R."/>
            <person name="Warner M.H."/>
            <person name="Bowman C.A."/>
            <person name="Russell D.A."/>
            <person name="Hatfull G.F."/>
        </authorList>
    </citation>
    <scope>NUCLEOTIDE SEQUENCE [LARGE SCALE GENOMIC DNA]</scope>
</reference>
<dbReference type="KEGG" id="vg:26635952"/>
<name>A0A0F6YRW4_9CAUD</name>
<dbReference type="Proteomes" id="UP000201500">
    <property type="component" value="Segment"/>
</dbReference>
<evidence type="ECO:0000313" key="2">
    <source>
        <dbReference type="Proteomes" id="UP000201500"/>
    </source>
</evidence>
<dbReference type="OrthoDB" id="40019at10239"/>
<gene>
    <name evidence="1" type="primary">56</name>
    <name evidence="1" type="ORF">SEA_CAMBIARE_56</name>
</gene>
<organism evidence="1 2">
    <name type="scientific">Mycobacterium phage Cambiare</name>
    <dbReference type="NCBI Taxonomy" id="1647305"/>
    <lineage>
        <taxon>Viruses</taxon>
        <taxon>Duplodnaviria</taxon>
        <taxon>Heunggongvirae</taxon>
        <taxon>Uroviricota</taxon>
        <taxon>Caudoviricetes</taxon>
        <taxon>Gclasvirinae</taxon>
        <taxon>Avocadovirus</taxon>
        <taxon>Avocadovirus cambiare</taxon>
    </lineage>
</organism>